<keyword evidence="3" id="KW-0862">Zinc</keyword>
<dbReference type="Pfam" id="PF00628">
    <property type="entry name" value="PHD"/>
    <property type="match status" value="1"/>
</dbReference>
<dbReference type="EMBL" id="CANHGI010000006">
    <property type="protein sequence ID" value="CAI5455601.1"/>
    <property type="molecule type" value="Genomic_DNA"/>
</dbReference>
<name>A0A9P1J034_9PELO</name>
<gene>
    <name evidence="8" type="ORF">CAMP_LOCUS18238</name>
</gene>
<keyword evidence="1" id="KW-0479">Metal-binding</keyword>
<dbReference type="AlphaFoldDB" id="A0A9P1J034"/>
<feature type="compositionally biased region" description="Low complexity" evidence="5">
    <location>
        <begin position="496"/>
        <end position="508"/>
    </location>
</feature>
<dbReference type="PROSITE" id="PS50016">
    <property type="entry name" value="ZF_PHD_2"/>
    <property type="match status" value="1"/>
</dbReference>
<feature type="compositionally biased region" description="Basic residues" evidence="5">
    <location>
        <begin position="665"/>
        <end position="675"/>
    </location>
</feature>
<dbReference type="InterPro" id="IPR013083">
    <property type="entry name" value="Znf_RING/FYVE/PHD"/>
</dbReference>
<evidence type="ECO:0000313" key="9">
    <source>
        <dbReference type="Proteomes" id="UP001152747"/>
    </source>
</evidence>
<dbReference type="InterPro" id="IPR001965">
    <property type="entry name" value="Znf_PHD"/>
</dbReference>
<evidence type="ECO:0000313" key="8">
    <source>
        <dbReference type="EMBL" id="CAI5455601.1"/>
    </source>
</evidence>
<feature type="compositionally biased region" description="Low complexity" evidence="5">
    <location>
        <begin position="220"/>
        <end position="231"/>
    </location>
</feature>
<sequence length="775" mass="88347">MNSSTDNDCPICFDLLEDFGKSCPTTCTHYFHTYCLKRWCKASSNCPSCRQEISKIETIYKDKRGRYKKKTEDITPANQQDNAEDQIENPDWICHICFQAETGDDATTLICDGCDYGFHMNCLIPHVRRIPESDWFCPQCVRLRDNIEPGPDQCTYCCSSRNLNDGYRCSCCERRFHSSCVPQLVREAMNRHDEWMCNYCFHLYDRAVFEAVNQPPQPRPRTTARPRVNTVRARRRIARRNDFIVSDSEPDDDDEEEESDGEESDGSTDLEQWPDEGATSEEEENVDGFNFDALDNMVLDTESHFDGDLPEVRRRVRKSKTTRFKRRKTGRKGRRKFSRKSKRPVEKKDDESERSKSKFPIQTSRLGITSGYADIADLDIEHGEGPSSSSSSIPTSASSGGLDLLGNILQEQEKVLAPGSLFDQRGGKFVPKEKEFEIYRTEVNTKKPAPKKRPWPSLSSKSSNTSSNRPEPKKSIFENDNEKKHSDSSKIQNGTSSSHNPSISSNHSEATKKPSSKKPTYEGSSRKTKESSTGNQTSEKSSTKNDRERSKSNTDKPELKPVIEKRPVDVRKIPLPGAPKKHSTSTRTPDKSQNPAKKPKIEPVEDIPLPSLPSTQNVSNLNDQQGNKKIKTEIVENQGDAQVHKSHTFDLSKVKKEKKDIGNSKSKHHSSKSKSVKKEVRDNSYESASNKEHRQHHKSSKHREKELRDKKDRLPAEEIDAIAKPMFNSAYLNRKISKELFKTGMREIVKTAYKMRENKDQIIARCNNFLNSITS</sequence>
<feature type="compositionally biased region" description="Basic and acidic residues" evidence="5">
    <location>
        <begin position="676"/>
        <end position="692"/>
    </location>
</feature>
<feature type="compositionally biased region" description="Acidic residues" evidence="5">
    <location>
        <begin position="248"/>
        <end position="285"/>
    </location>
</feature>
<dbReference type="OrthoDB" id="1935339at2759"/>
<evidence type="ECO:0000256" key="1">
    <source>
        <dbReference type="ARBA" id="ARBA00022723"/>
    </source>
</evidence>
<protein>
    <recommendedName>
        <fullName evidence="10">PHD and RING finger domain-containing protein 1</fullName>
    </recommendedName>
</protein>
<dbReference type="InterPro" id="IPR001841">
    <property type="entry name" value="Znf_RING"/>
</dbReference>
<dbReference type="Gene3D" id="3.30.40.10">
    <property type="entry name" value="Zinc/RING finger domain, C3HC4 (zinc finger)"/>
    <property type="match status" value="2"/>
</dbReference>
<dbReference type="PANTHER" id="PTHR12618:SF20">
    <property type="entry name" value="PHD AND RING FINGER DOMAIN-CONTAINING PROTEIN 1"/>
    <property type="match status" value="1"/>
</dbReference>
<feature type="region of interest" description="Disordered" evidence="5">
    <location>
        <begin position="377"/>
        <end position="716"/>
    </location>
</feature>
<dbReference type="SUPFAM" id="SSF57903">
    <property type="entry name" value="FYVE/PHD zinc finger"/>
    <property type="match status" value="2"/>
</dbReference>
<evidence type="ECO:0000256" key="5">
    <source>
        <dbReference type="SAM" id="MobiDB-lite"/>
    </source>
</evidence>
<dbReference type="Proteomes" id="UP001152747">
    <property type="component" value="Unassembled WGS sequence"/>
</dbReference>
<dbReference type="PROSITE" id="PS50089">
    <property type="entry name" value="ZF_RING_2"/>
    <property type="match status" value="2"/>
</dbReference>
<evidence type="ECO:0000256" key="3">
    <source>
        <dbReference type="ARBA" id="ARBA00022833"/>
    </source>
</evidence>
<dbReference type="InterPro" id="IPR047157">
    <property type="entry name" value="PHRF1/Atg35"/>
</dbReference>
<dbReference type="InterPro" id="IPR011011">
    <property type="entry name" value="Znf_FYVE_PHD"/>
</dbReference>
<dbReference type="SMART" id="SM00184">
    <property type="entry name" value="RING"/>
    <property type="match status" value="3"/>
</dbReference>
<evidence type="ECO:0000259" key="6">
    <source>
        <dbReference type="PROSITE" id="PS50016"/>
    </source>
</evidence>
<feature type="compositionally biased region" description="Basic and acidic residues" evidence="5">
    <location>
        <begin position="703"/>
        <end position="716"/>
    </location>
</feature>
<feature type="compositionally biased region" description="Basic and acidic residues" evidence="5">
    <location>
        <begin position="541"/>
        <end position="572"/>
    </location>
</feature>
<feature type="region of interest" description="Disordered" evidence="5">
    <location>
        <begin position="239"/>
        <end position="285"/>
    </location>
</feature>
<dbReference type="SUPFAM" id="SSF57850">
    <property type="entry name" value="RING/U-box"/>
    <property type="match status" value="1"/>
</dbReference>
<comment type="caution">
    <text evidence="8">The sequence shown here is derived from an EMBL/GenBank/DDBJ whole genome shotgun (WGS) entry which is preliminary data.</text>
</comment>
<dbReference type="GO" id="GO:0008270">
    <property type="term" value="F:zinc ion binding"/>
    <property type="evidence" value="ECO:0007669"/>
    <property type="project" value="UniProtKB-KW"/>
</dbReference>
<dbReference type="SMART" id="SM00249">
    <property type="entry name" value="PHD"/>
    <property type="match status" value="2"/>
</dbReference>
<feature type="domain" description="RING-type" evidence="7">
    <location>
        <begin position="94"/>
        <end position="140"/>
    </location>
</feature>
<feature type="compositionally biased region" description="Basic residues" evidence="5">
    <location>
        <begin position="314"/>
        <end position="342"/>
    </location>
</feature>
<feature type="domain" description="RING-type" evidence="7">
    <location>
        <begin position="9"/>
        <end position="50"/>
    </location>
</feature>
<feature type="compositionally biased region" description="Polar residues" evidence="5">
    <location>
        <begin position="585"/>
        <end position="595"/>
    </location>
</feature>
<keyword evidence="9" id="KW-1185">Reference proteome</keyword>
<dbReference type="InterPro" id="IPR019787">
    <property type="entry name" value="Znf_PHD-finger"/>
</dbReference>
<evidence type="ECO:0000256" key="4">
    <source>
        <dbReference type="PROSITE-ProRule" id="PRU00175"/>
    </source>
</evidence>
<feature type="compositionally biased region" description="Polar residues" evidence="5">
    <location>
        <begin position="612"/>
        <end position="627"/>
    </location>
</feature>
<feature type="compositionally biased region" description="Low complexity" evidence="5">
    <location>
        <begin position="455"/>
        <end position="467"/>
    </location>
</feature>
<reference evidence="8" key="1">
    <citation type="submission" date="2022-11" db="EMBL/GenBank/DDBJ databases">
        <authorList>
            <person name="Kikuchi T."/>
        </authorList>
    </citation>
    <scope>NUCLEOTIDE SEQUENCE</scope>
    <source>
        <strain evidence="8">PS1010</strain>
    </source>
</reference>
<feature type="region of interest" description="Disordered" evidence="5">
    <location>
        <begin position="213"/>
        <end position="232"/>
    </location>
</feature>
<feature type="compositionally biased region" description="Polar residues" evidence="5">
    <location>
        <begin position="531"/>
        <end position="540"/>
    </location>
</feature>
<dbReference type="CDD" id="cd20805">
    <property type="entry name" value="C1_DGK_rpt2"/>
    <property type="match status" value="1"/>
</dbReference>
<dbReference type="Pfam" id="PF13639">
    <property type="entry name" value="zf-RING_2"/>
    <property type="match status" value="1"/>
</dbReference>
<feature type="compositionally biased region" description="Basic and acidic residues" evidence="5">
    <location>
        <begin position="470"/>
        <end position="488"/>
    </location>
</feature>
<proteinExistence type="predicted"/>
<feature type="compositionally biased region" description="Basic residues" evidence="5">
    <location>
        <begin position="693"/>
        <end position="702"/>
    </location>
</feature>
<dbReference type="CDD" id="cd16448">
    <property type="entry name" value="RING-H2"/>
    <property type="match status" value="1"/>
</dbReference>
<accession>A0A9P1J034</accession>
<feature type="compositionally biased region" description="Basic and acidic residues" evidence="5">
    <location>
        <begin position="343"/>
        <end position="356"/>
    </location>
</feature>
<feature type="compositionally biased region" description="Basic and acidic residues" evidence="5">
    <location>
        <begin position="647"/>
        <end position="662"/>
    </location>
</feature>
<evidence type="ECO:0000259" key="7">
    <source>
        <dbReference type="PROSITE" id="PS50089"/>
    </source>
</evidence>
<feature type="compositionally biased region" description="Low complexity" evidence="5">
    <location>
        <begin position="387"/>
        <end position="399"/>
    </location>
</feature>
<organism evidence="8 9">
    <name type="scientific">Caenorhabditis angaria</name>
    <dbReference type="NCBI Taxonomy" id="860376"/>
    <lineage>
        <taxon>Eukaryota</taxon>
        <taxon>Metazoa</taxon>
        <taxon>Ecdysozoa</taxon>
        <taxon>Nematoda</taxon>
        <taxon>Chromadorea</taxon>
        <taxon>Rhabditida</taxon>
        <taxon>Rhabditina</taxon>
        <taxon>Rhabditomorpha</taxon>
        <taxon>Rhabditoidea</taxon>
        <taxon>Rhabditidae</taxon>
        <taxon>Peloderinae</taxon>
        <taxon>Caenorhabditis</taxon>
    </lineage>
</organism>
<feature type="region of interest" description="Disordered" evidence="5">
    <location>
        <begin position="310"/>
        <end position="365"/>
    </location>
</feature>
<evidence type="ECO:0008006" key="10">
    <source>
        <dbReference type="Google" id="ProtNLM"/>
    </source>
</evidence>
<evidence type="ECO:0000256" key="2">
    <source>
        <dbReference type="ARBA" id="ARBA00022771"/>
    </source>
</evidence>
<feature type="compositionally biased region" description="Basic and acidic residues" evidence="5">
    <location>
        <begin position="430"/>
        <end position="445"/>
    </location>
</feature>
<keyword evidence="2 4" id="KW-0863">Zinc-finger</keyword>
<feature type="domain" description="PHD-type" evidence="6">
    <location>
        <begin position="91"/>
        <end position="143"/>
    </location>
</feature>
<dbReference type="PANTHER" id="PTHR12618">
    <property type="entry name" value="PHD AND RING FINGER DOMAIN-CONTAINING PROTEIN 1"/>
    <property type="match status" value="1"/>
</dbReference>